<dbReference type="PROSITE" id="PS00409">
    <property type="entry name" value="PROKAR_NTER_METHYL"/>
    <property type="match status" value="1"/>
</dbReference>
<dbReference type="InterPro" id="IPR011453">
    <property type="entry name" value="DUF1559"/>
</dbReference>
<dbReference type="AlphaFoldDB" id="X0T4L6"/>
<sequence>MTFNKRQGFTLIELLVVIAIIALLMGILVPVLRKARDQAKNIECLNNLKQIGMAAIFYADEYDMYIPRSAEWSSIAEMRPWFQLFMPFLQQKAVDNDYRTVKIFRCPSYPDPEQTVCYVINGWTTD</sequence>
<keyword evidence="1" id="KW-0472">Membrane</keyword>
<dbReference type="Pfam" id="PF07596">
    <property type="entry name" value="SBP_bac_10"/>
    <property type="match status" value="1"/>
</dbReference>
<comment type="caution">
    <text evidence="3">The sequence shown here is derived from an EMBL/GenBank/DDBJ whole genome shotgun (WGS) entry which is preliminary data.</text>
</comment>
<keyword evidence="1" id="KW-1133">Transmembrane helix</keyword>
<name>X0T4L6_9ZZZZ</name>
<protein>
    <recommendedName>
        <fullName evidence="2">DUF1559 domain-containing protein</fullName>
    </recommendedName>
</protein>
<evidence type="ECO:0000313" key="3">
    <source>
        <dbReference type="EMBL" id="GAF82301.1"/>
    </source>
</evidence>
<gene>
    <name evidence="3" type="ORF">S01H1_18639</name>
</gene>
<organism evidence="3">
    <name type="scientific">marine sediment metagenome</name>
    <dbReference type="NCBI Taxonomy" id="412755"/>
    <lineage>
        <taxon>unclassified sequences</taxon>
        <taxon>metagenomes</taxon>
        <taxon>ecological metagenomes</taxon>
    </lineage>
</organism>
<keyword evidence="1" id="KW-0812">Transmembrane</keyword>
<dbReference type="Gene3D" id="3.30.700.10">
    <property type="entry name" value="Glycoprotein, Type 4 Pilin"/>
    <property type="match status" value="1"/>
</dbReference>
<evidence type="ECO:0000259" key="2">
    <source>
        <dbReference type="Pfam" id="PF07596"/>
    </source>
</evidence>
<dbReference type="EMBL" id="BARS01009981">
    <property type="protein sequence ID" value="GAF82301.1"/>
    <property type="molecule type" value="Genomic_DNA"/>
</dbReference>
<dbReference type="NCBIfam" id="TIGR02532">
    <property type="entry name" value="IV_pilin_GFxxxE"/>
    <property type="match status" value="1"/>
</dbReference>
<dbReference type="InterPro" id="IPR012902">
    <property type="entry name" value="N_methyl_site"/>
</dbReference>
<dbReference type="PANTHER" id="PTHR30093">
    <property type="entry name" value="GENERAL SECRETION PATHWAY PROTEIN G"/>
    <property type="match status" value="1"/>
</dbReference>
<feature type="domain" description="DUF1559" evidence="2">
    <location>
        <begin position="34"/>
        <end position="96"/>
    </location>
</feature>
<reference evidence="3" key="1">
    <citation type="journal article" date="2014" name="Front. Microbiol.">
        <title>High frequency of phylogenetically diverse reductive dehalogenase-homologous genes in deep subseafloor sedimentary metagenomes.</title>
        <authorList>
            <person name="Kawai M."/>
            <person name="Futagami T."/>
            <person name="Toyoda A."/>
            <person name="Takaki Y."/>
            <person name="Nishi S."/>
            <person name="Hori S."/>
            <person name="Arai W."/>
            <person name="Tsubouchi T."/>
            <person name="Morono Y."/>
            <person name="Uchiyama I."/>
            <person name="Ito T."/>
            <person name="Fujiyama A."/>
            <person name="Inagaki F."/>
            <person name="Takami H."/>
        </authorList>
    </citation>
    <scope>NUCLEOTIDE SEQUENCE</scope>
    <source>
        <strain evidence="3">Expedition CK06-06</strain>
    </source>
</reference>
<feature type="transmembrane region" description="Helical" evidence="1">
    <location>
        <begin position="12"/>
        <end position="32"/>
    </location>
</feature>
<proteinExistence type="predicted"/>
<dbReference type="SUPFAM" id="SSF54523">
    <property type="entry name" value="Pili subunits"/>
    <property type="match status" value="1"/>
</dbReference>
<feature type="non-terminal residue" evidence="3">
    <location>
        <position position="126"/>
    </location>
</feature>
<accession>X0T4L6</accession>
<dbReference type="InterPro" id="IPR045584">
    <property type="entry name" value="Pilin-like"/>
</dbReference>
<dbReference type="PANTHER" id="PTHR30093:SF2">
    <property type="entry name" value="TYPE II SECRETION SYSTEM PROTEIN H"/>
    <property type="match status" value="1"/>
</dbReference>
<dbReference type="Pfam" id="PF07963">
    <property type="entry name" value="N_methyl"/>
    <property type="match status" value="1"/>
</dbReference>
<evidence type="ECO:0000256" key="1">
    <source>
        <dbReference type="SAM" id="Phobius"/>
    </source>
</evidence>